<gene>
    <name evidence="1" type="ORF">C6P40_002614</name>
</gene>
<organism evidence="1 2">
    <name type="scientific">Pichia californica</name>
    <dbReference type="NCBI Taxonomy" id="460514"/>
    <lineage>
        <taxon>Eukaryota</taxon>
        <taxon>Fungi</taxon>
        <taxon>Dikarya</taxon>
        <taxon>Ascomycota</taxon>
        <taxon>Saccharomycotina</taxon>
        <taxon>Pichiomycetes</taxon>
        <taxon>Pichiales</taxon>
        <taxon>Pichiaceae</taxon>
        <taxon>Pichia</taxon>
    </lineage>
</organism>
<dbReference type="Proteomes" id="UP000697127">
    <property type="component" value="Unassembled WGS sequence"/>
</dbReference>
<sequence>MLINDKRNTDNLRFGNDAAQNNFIHATTSSTNNLSSPKTSFQVYDKNNSSIVFSRSSMSTQTTIMSTISSNSNSASNSNFNSNITLPSSISSSNETLSEKIEDLESNIVDYVHNPQRNSITPTIRTGKYFDNANSSKYSIYSCKKTSITSVPKNNIVLINNVPYPVQIQFPGKISNRKSNNLLTSLDKTENKENIKVTNGQYFKSSNFISDYNSSNSVIEPSYHCPIKSNIESSKSANSEKILCSTDPYDTLLQLIQFYMD</sequence>
<keyword evidence="2" id="KW-1185">Reference proteome</keyword>
<evidence type="ECO:0000313" key="2">
    <source>
        <dbReference type="Proteomes" id="UP000697127"/>
    </source>
</evidence>
<proteinExistence type="predicted"/>
<name>A0A9P6WI84_9ASCO</name>
<dbReference type="EMBL" id="PUHW01000290">
    <property type="protein sequence ID" value="KAG0687254.1"/>
    <property type="molecule type" value="Genomic_DNA"/>
</dbReference>
<protein>
    <submittedName>
        <fullName evidence="1">Uncharacterized protein</fullName>
    </submittedName>
</protein>
<reference evidence="1" key="1">
    <citation type="submission" date="2020-11" db="EMBL/GenBank/DDBJ databases">
        <title>Kefir isolates.</title>
        <authorList>
            <person name="Marcisauskas S."/>
            <person name="Kim Y."/>
            <person name="Blasche S."/>
        </authorList>
    </citation>
    <scope>NUCLEOTIDE SEQUENCE</scope>
    <source>
        <strain evidence="1">Olga-1</strain>
    </source>
</reference>
<accession>A0A9P6WI84</accession>
<evidence type="ECO:0000313" key="1">
    <source>
        <dbReference type="EMBL" id="KAG0687254.1"/>
    </source>
</evidence>
<dbReference type="AlphaFoldDB" id="A0A9P6WI84"/>
<comment type="caution">
    <text evidence="1">The sequence shown here is derived from an EMBL/GenBank/DDBJ whole genome shotgun (WGS) entry which is preliminary data.</text>
</comment>